<dbReference type="GO" id="GO:0008009">
    <property type="term" value="F:chemokine activity"/>
    <property type="evidence" value="ECO:0007669"/>
    <property type="project" value="InterPro"/>
</dbReference>
<keyword evidence="2" id="KW-0202">Cytokine</keyword>
<dbReference type="InterPro" id="IPR001811">
    <property type="entry name" value="Chemokine_IL8-like_dom"/>
</dbReference>
<feature type="non-terminal residue" evidence="5">
    <location>
        <position position="1"/>
    </location>
</feature>
<accession>A0A7L3X0B8</accession>
<dbReference type="AlphaFoldDB" id="A0A7L3X0B8"/>
<keyword evidence="3" id="KW-0732">Signal</keyword>
<dbReference type="OrthoDB" id="9404618at2759"/>
<dbReference type="EMBL" id="VZUJ01136345">
    <property type="protein sequence ID" value="NXV82466.1"/>
    <property type="molecule type" value="Genomic_DNA"/>
</dbReference>
<dbReference type="PANTHER" id="PTHR12015:SF103">
    <property type="entry name" value="C-C MOTIF CHEMOKINE 4-RELATED"/>
    <property type="match status" value="1"/>
</dbReference>
<dbReference type="PANTHER" id="PTHR12015">
    <property type="entry name" value="SMALL INDUCIBLE CYTOKINE A"/>
    <property type="match status" value="1"/>
</dbReference>
<protein>
    <submittedName>
        <fullName evidence="5">CL3L1 protein</fullName>
    </submittedName>
</protein>
<evidence type="ECO:0000259" key="4">
    <source>
        <dbReference type="SMART" id="SM00199"/>
    </source>
</evidence>
<keyword evidence="6" id="KW-1185">Reference proteome</keyword>
<organism evidence="5 6">
    <name type="scientific">Atlantisia rogersi</name>
    <name type="common">Inaccessible Island rail</name>
    <dbReference type="NCBI Taxonomy" id="2478892"/>
    <lineage>
        <taxon>Eukaryota</taxon>
        <taxon>Metazoa</taxon>
        <taxon>Chordata</taxon>
        <taxon>Craniata</taxon>
        <taxon>Vertebrata</taxon>
        <taxon>Euteleostomi</taxon>
        <taxon>Archelosauria</taxon>
        <taxon>Archosauria</taxon>
        <taxon>Dinosauria</taxon>
        <taxon>Saurischia</taxon>
        <taxon>Theropoda</taxon>
        <taxon>Coelurosauria</taxon>
        <taxon>Aves</taxon>
        <taxon>Neognathae</taxon>
        <taxon>Neoaves</taxon>
        <taxon>Gruiformes</taxon>
        <taxon>Rallidae</taxon>
        <taxon>Atlantisia</taxon>
    </lineage>
</organism>
<keyword evidence="1" id="KW-0145">Chemotaxis</keyword>
<dbReference type="Pfam" id="PF00048">
    <property type="entry name" value="IL8"/>
    <property type="match status" value="1"/>
</dbReference>
<dbReference type="Gene3D" id="2.40.50.40">
    <property type="match status" value="1"/>
</dbReference>
<dbReference type="Proteomes" id="UP000518911">
    <property type="component" value="Unassembled WGS sequence"/>
</dbReference>
<name>A0A7L3X0B8_9GRUI</name>
<dbReference type="GO" id="GO:0048245">
    <property type="term" value="P:eosinophil chemotaxis"/>
    <property type="evidence" value="ECO:0007669"/>
    <property type="project" value="TreeGrafter"/>
</dbReference>
<gene>
    <name evidence="5" type="primary">Ccl3l1</name>
    <name evidence="5" type="ORF">ATLROG_R06836</name>
</gene>
<sequence length="71" mass="8308">APTVPKKCCFNFRMRRIMRDNIATSYLTSPECSHQAVIFRLRNGKEVCAPANRDWVKKYQQRLPFSSFSIP</sequence>
<proteinExistence type="predicted"/>
<dbReference type="GO" id="GO:0070098">
    <property type="term" value="P:chemokine-mediated signaling pathway"/>
    <property type="evidence" value="ECO:0007669"/>
    <property type="project" value="TreeGrafter"/>
</dbReference>
<evidence type="ECO:0000256" key="3">
    <source>
        <dbReference type="ARBA" id="ARBA00022729"/>
    </source>
</evidence>
<dbReference type="InterPro" id="IPR039809">
    <property type="entry name" value="Chemokine_b/g/d"/>
</dbReference>
<evidence type="ECO:0000256" key="1">
    <source>
        <dbReference type="ARBA" id="ARBA00022500"/>
    </source>
</evidence>
<dbReference type="GO" id="GO:0006954">
    <property type="term" value="P:inflammatory response"/>
    <property type="evidence" value="ECO:0007669"/>
    <property type="project" value="TreeGrafter"/>
</dbReference>
<dbReference type="CDD" id="cd00272">
    <property type="entry name" value="Chemokine_CC"/>
    <property type="match status" value="1"/>
</dbReference>
<evidence type="ECO:0000313" key="6">
    <source>
        <dbReference type="Proteomes" id="UP000518911"/>
    </source>
</evidence>
<dbReference type="GO" id="GO:0061844">
    <property type="term" value="P:antimicrobial humoral immune response mediated by antimicrobial peptide"/>
    <property type="evidence" value="ECO:0007669"/>
    <property type="project" value="TreeGrafter"/>
</dbReference>
<reference evidence="5 6" key="1">
    <citation type="submission" date="2019-09" db="EMBL/GenBank/DDBJ databases">
        <title>Bird 10,000 Genomes (B10K) Project - Family phase.</title>
        <authorList>
            <person name="Zhang G."/>
        </authorList>
    </citation>
    <scope>NUCLEOTIDE SEQUENCE [LARGE SCALE GENOMIC DNA]</scope>
    <source>
        <strain evidence="5">OUT-0055</strain>
        <tissue evidence="5">Blood</tissue>
    </source>
</reference>
<feature type="domain" description="Chemokine interleukin-8-like" evidence="4">
    <location>
        <begin position="5"/>
        <end position="63"/>
    </location>
</feature>
<dbReference type="SUPFAM" id="SSF54117">
    <property type="entry name" value="Interleukin 8-like chemokines"/>
    <property type="match status" value="1"/>
</dbReference>
<comment type="caution">
    <text evidence="5">The sequence shown here is derived from an EMBL/GenBank/DDBJ whole genome shotgun (WGS) entry which is preliminary data.</text>
</comment>
<dbReference type="InterPro" id="IPR036048">
    <property type="entry name" value="Interleukin_8-like_sf"/>
</dbReference>
<dbReference type="GO" id="GO:0030335">
    <property type="term" value="P:positive regulation of cell migration"/>
    <property type="evidence" value="ECO:0007669"/>
    <property type="project" value="TreeGrafter"/>
</dbReference>
<feature type="non-terminal residue" evidence="5">
    <location>
        <position position="71"/>
    </location>
</feature>
<evidence type="ECO:0000256" key="2">
    <source>
        <dbReference type="ARBA" id="ARBA00022514"/>
    </source>
</evidence>
<dbReference type="GO" id="GO:0005615">
    <property type="term" value="C:extracellular space"/>
    <property type="evidence" value="ECO:0007669"/>
    <property type="project" value="UniProtKB-KW"/>
</dbReference>
<dbReference type="GO" id="GO:0048020">
    <property type="term" value="F:CCR chemokine receptor binding"/>
    <property type="evidence" value="ECO:0007669"/>
    <property type="project" value="TreeGrafter"/>
</dbReference>
<evidence type="ECO:0000313" key="5">
    <source>
        <dbReference type="EMBL" id="NXV82466.1"/>
    </source>
</evidence>
<dbReference type="SMART" id="SM00199">
    <property type="entry name" value="SCY"/>
    <property type="match status" value="1"/>
</dbReference>